<evidence type="ECO:0000313" key="1">
    <source>
        <dbReference type="EMBL" id="KAJ9070463.1"/>
    </source>
</evidence>
<gene>
    <name evidence="1" type="ORF">DSO57_1007655</name>
</gene>
<dbReference type="EMBL" id="QTSX02003573">
    <property type="protein sequence ID" value="KAJ9070463.1"/>
    <property type="molecule type" value="Genomic_DNA"/>
</dbReference>
<keyword evidence="2" id="KW-1185">Reference proteome</keyword>
<name>A0ACC2T734_9FUNG</name>
<accession>A0ACC2T734</accession>
<evidence type="ECO:0000313" key="2">
    <source>
        <dbReference type="Proteomes" id="UP001165960"/>
    </source>
</evidence>
<proteinExistence type="predicted"/>
<sequence length="1085" mass="121914">MDASNMWDCTTLELLLSGLGPMVQEMSKNESNTRFRPFPVDRLQMGSMVTGTSLAIDWDSHNNSSSYFQDLSAAKVSIDFPQSNIKIFFFVGVKLYKVQIAFEFIKGKVGMVDTTRDTWLVILTTHHPLIWSSSASYVPGALGNIWGVNDWKREINIPHAAQTPGLEICTPLSSTTGHFEENWSVWKLHVPYGHGDIRRQFIAAQEILLKYRLAVRTQDRTRFSTIASKDLYTPPQVPQSLTFNRLYAIECLVTNNLVSHRLLSSEFFDLISLAPRQALIQLVEHVWNVRDYIPNPLEFFKDRLQNHIQTPAQAFNPTTHALVRKVVVTPSKLYLLPPVLEESNRVLRTYDNALDRFLRVNFVDEGFNSIHPNTAMNLKLLKRVADVMELGITIARRKYEFLAFSSSQLKDHGCWFFSRGKGIDNCTYSADLIREKLGDFDSIHTVAKYAARIGQCFSSSRDGAKITSQDFTSIPDIECGKHCLTDGVGRISPSLMKKIAVTLELFSVPSAIQFRMGGYKGVLAVHPSLGDGVQLRPSQRKFDSEHTTLEVIRIASYNSAHLNRQIITLLTTLGVPDACFIELQNEMLAKISNMLKDPADAMRALRCFSDEFGTTSSLAKLLEGGFFSTTDCFVRNCLEALYVYQHNELKSRARIHVPKGVLLIGIADETGTLEEGEIFVQHSDPLRNGAPTIIKGECIVTRNPCFHPGDIRVVTAVDVPSLHHIKDCVVFSIHGYRSVASMCSGGDLDGDEFTVIWDKRLIPPRRNLDPMEELPAIPAYVESVSVGDIKKFFGDYISNDNLGQIANAHLARCDESPLGADDPNCKFLAQLHSRAVDFTKSGIPAELPNELRVKAFPDFMNKSDKHSYRSKKVLGVLYRSLDYVNVSADTRTTPDPSLLVPGFEADLDEAYAVKRDYDASILSLMRQYGIRNELEVVTGCVVNHRQMVMKRLFEVRRMVSNAYAGIASHFLKRFLEEFQSPEDSAVAGHMRRKAYAWYHAAYTPVVVEVGPQLESFGWIAKDYLIPIKQADDFQALNSASLLSTYSFSRAKKVSTEIHTPIKSQAELDAENFSVIDDMVKYLSLE</sequence>
<comment type="caution">
    <text evidence="1">The sequence shown here is derived from an EMBL/GenBank/DDBJ whole genome shotgun (WGS) entry which is preliminary data.</text>
</comment>
<reference evidence="1" key="1">
    <citation type="submission" date="2022-04" db="EMBL/GenBank/DDBJ databases">
        <title>Genome of the entomopathogenic fungus Entomophthora muscae.</title>
        <authorList>
            <person name="Elya C."/>
            <person name="Lovett B.R."/>
            <person name="Lee E."/>
            <person name="Macias A.M."/>
            <person name="Hajek A.E."/>
            <person name="De Bivort B.L."/>
            <person name="Kasson M.T."/>
            <person name="De Fine Licht H.H."/>
            <person name="Stajich J.E."/>
        </authorList>
    </citation>
    <scope>NUCLEOTIDE SEQUENCE</scope>
    <source>
        <strain evidence="1">Berkeley</strain>
    </source>
</reference>
<organism evidence="1 2">
    <name type="scientific">Entomophthora muscae</name>
    <dbReference type="NCBI Taxonomy" id="34485"/>
    <lineage>
        <taxon>Eukaryota</taxon>
        <taxon>Fungi</taxon>
        <taxon>Fungi incertae sedis</taxon>
        <taxon>Zoopagomycota</taxon>
        <taxon>Entomophthoromycotina</taxon>
        <taxon>Entomophthoromycetes</taxon>
        <taxon>Entomophthorales</taxon>
        <taxon>Entomophthoraceae</taxon>
        <taxon>Entomophthora</taxon>
    </lineage>
</organism>
<protein>
    <submittedName>
        <fullName evidence="1">Uncharacterized protein</fullName>
    </submittedName>
</protein>
<dbReference type="Proteomes" id="UP001165960">
    <property type="component" value="Unassembled WGS sequence"/>
</dbReference>